<evidence type="ECO:0000313" key="7">
    <source>
        <dbReference type="Proteomes" id="UP001369736"/>
    </source>
</evidence>
<evidence type="ECO:0000256" key="4">
    <source>
        <dbReference type="ARBA" id="ARBA00023136"/>
    </source>
</evidence>
<dbReference type="PANTHER" id="PTHR30168">
    <property type="entry name" value="PUTATIVE MEMBRANE PROTEIN YPFJ"/>
    <property type="match status" value="1"/>
</dbReference>
<sequence>MIAVIGLATSCATGPVGTRPPPTAAVTAAPPARQQTAGGQRTVDPLDEIGDQEVAQAPSGAVFDGGQASESLTPVAVSAQLEAVVQNADRVWTGYLQSVGLREPFVSYQIIAPGYQFSSTCLAQPVTSDHPNAYYCPSDGDQTYSGGIILPVNTFMRMWNGSVFGQRSAQVGDFAAATLVAHEFGHHVQDEIREQGGLPDIARLDSYGRSVKIKEKELIADCFAGVWANTAYYAGYLTDTDKEEAVAALEAIGDSGIGGNDPHGTPAERKYAFELGYEYAPAMCINTYWPGVQAN</sequence>
<evidence type="ECO:0000256" key="1">
    <source>
        <dbReference type="ARBA" id="ARBA00004167"/>
    </source>
</evidence>
<comment type="subcellular location">
    <subcellularLocation>
        <location evidence="1">Membrane</location>
        <topology evidence="1">Single-pass membrane protein</topology>
    </subcellularLocation>
</comment>
<name>A0ABU8M905_9PSEU</name>
<keyword evidence="3" id="KW-1133">Transmembrane helix</keyword>
<dbReference type="EMBL" id="JBBEGM010000007">
    <property type="protein sequence ID" value="MEJ2863220.1"/>
    <property type="molecule type" value="Genomic_DNA"/>
</dbReference>
<dbReference type="InterPro" id="IPR007343">
    <property type="entry name" value="Uncharacterised_pept_Zn_put"/>
</dbReference>
<dbReference type="RefSeq" id="WP_337704578.1">
    <property type="nucleotide sequence ID" value="NZ_JBBEGM010000007.1"/>
</dbReference>
<reference evidence="6 7" key="1">
    <citation type="submission" date="2024-03" db="EMBL/GenBank/DDBJ databases">
        <title>Actinomycetospora sp. OC33-EN07, a novel actinomycete isolated from wild orchid (Aerides multiflora).</title>
        <authorList>
            <person name="Suriyachadkun C."/>
        </authorList>
    </citation>
    <scope>NUCLEOTIDE SEQUENCE [LARGE SCALE GENOMIC DNA]</scope>
    <source>
        <strain evidence="6 7">OC33-EN07</strain>
    </source>
</reference>
<feature type="region of interest" description="Disordered" evidence="5">
    <location>
        <begin position="16"/>
        <end position="39"/>
    </location>
</feature>
<organism evidence="6 7">
    <name type="scientific">Actinomycetospora flava</name>
    <dbReference type="NCBI Taxonomy" id="3129232"/>
    <lineage>
        <taxon>Bacteria</taxon>
        <taxon>Bacillati</taxon>
        <taxon>Actinomycetota</taxon>
        <taxon>Actinomycetes</taxon>
        <taxon>Pseudonocardiales</taxon>
        <taxon>Pseudonocardiaceae</taxon>
        <taxon>Actinomycetospora</taxon>
    </lineage>
</organism>
<protein>
    <submittedName>
        <fullName evidence="6">Neutral zinc metallopeptidase</fullName>
    </submittedName>
</protein>
<evidence type="ECO:0000313" key="6">
    <source>
        <dbReference type="EMBL" id="MEJ2863220.1"/>
    </source>
</evidence>
<evidence type="ECO:0000256" key="2">
    <source>
        <dbReference type="ARBA" id="ARBA00022692"/>
    </source>
</evidence>
<accession>A0ABU8M905</accession>
<dbReference type="Proteomes" id="UP001369736">
    <property type="component" value="Unassembled WGS sequence"/>
</dbReference>
<keyword evidence="4" id="KW-0472">Membrane</keyword>
<keyword evidence="7" id="KW-1185">Reference proteome</keyword>
<evidence type="ECO:0000256" key="5">
    <source>
        <dbReference type="SAM" id="MobiDB-lite"/>
    </source>
</evidence>
<keyword evidence="2" id="KW-0812">Transmembrane</keyword>
<dbReference type="PANTHER" id="PTHR30168:SF0">
    <property type="entry name" value="INNER MEMBRANE PROTEIN"/>
    <property type="match status" value="1"/>
</dbReference>
<evidence type="ECO:0000256" key="3">
    <source>
        <dbReference type="ARBA" id="ARBA00022989"/>
    </source>
</evidence>
<proteinExistence type="predicted"/>
<feature type="compositionally biased region" description="Low complexity" evidence="5">
    <location>
        <begin position="24"/>
        <end position="39"/>
    </location>
</feature>
<comment type="caution">
    <text evidence="6">The sequence shown here is derived from an EMBL/GenBank/DDBJ whole genome shotgun (WGS) entry which is preliminary data.</text>
</comment>
<gene>
    <name evidence="6" type="ORF">WCD58_18780</name>
</gene>
<dbReference type="Pfam" id="PF04228">
    <property type="entry name" value="Zn_peptidase"/>
    <property type="match status" value="1"/>
</dbReference>